<keyword evidence="3" id="KW-1185">Reference proteome</keyword>
<name>A0A5B8IU57_9RHOB</name>
<reference evidence="2 3" key="1">
    <citation type="submission" date="2019-07" db="EMBL/GenBank/DDBJ databases">
        <title>Litoreibacter alkalisoli sp. nov., isolated from saline-alkaline soil.</title>
        <authorList>
            <person name="Wang S."/>
            <person name="Xu L."/>
            <person name="Xing Y.-T."/>
            <person name="Sun J.-Q."/>
        </authorList>
    </citation>
    <scope>NUCLEOTIDE SEQUENCE [LARGE SCALE GENOMIC DNA]</scope>
    <source>
        <strain evidence="2 3">LN3S51</strain>
    </source>
</reference>
<accession>A0A5B8IU57</accession>
<dbReference type="OrthoDB" id="7791409at2"/>
<protein>
    <submittedName>
        <fullName evidence="2">DUF2125 domain-containing protein</fullName>
    </submittedName>
</protein>
<proteinExistence type="predicted"/>
<sequence>MSQKIVTALSFGGMIALHPMAVFADVTAEQLWAHWNNPSNDGVSIAAGQVDTSTDGMTLTDVTLSFSVEDTGATATLGGMTLTNQSNGSVLVTLPDTTPVNVTLTPSDAPVTEAAATLNSTEFVLTLSGTAEQPDLDLGAVLMALTVDSVTQEGEPLDASFALNFGDVTGTLTGLTSDLSAPADLTLDVGEYGLDMAMTDPDSSAEISSQSQFANFAFNAHIEAIDPDIFLPVLQGKMTFGSGQSSTTTTVPEIGTMSSSASSQSAEAQIAITEARATYEGTAQGLEMSFTDPRIPVGTVGGQAEAIDFMLSLPAAPADDLQRADLVFDLNGLTLDDSVWSTFDSDAALPRDPANLRLALEADMEFTSLAMLEQPSPELPIRNLRITDLHLSFAGVEADATGSFMLPETPMSPEGIPNTPAGSIEARATGVIGLLGKLGEAGLVDPEQLMGAQMMLGMFATFGENDTLTSKIETAEDGSVLINGTQIK</sequence>
<keyword evidence="1" id="KW-0732">Signal</keyword>
<dbReference type="InterPro" id="IPR018666">
    <property type="entry name" value="DUF2125"/>
</dbReference>
<dbReference type="AlphaFoldDB" id="A0A5B8IU57"/>
<dbReference type="Pfam" id="PF09898">
    <property type="entry name" value="DUF2125"/>
    <property type="match status" value="1"/>
</dbReference>
<feature type="signal peptide" evidence="1">
    <location>
        <begin position="1"/>
        <end position="24"/>
    </location>
</feature>
<dbReference type="Proteomes" id="UP000318483">
    <property type="component" value="Chromosome"/>
</dbReference>
<evidence type="ECO:0000313" key="2">
    <source>
        <dbReference type="EMBL" id="QDY68381.1"/>
    </source>
</evidence>
<gene>
    <name evidence="2" type="ORF">FPZ52_01250</name>
</gene>
<organism evidence="2 3">
    <name type="scientific">Qingshengfaniella alkalisoli</name>
    <dbReference type="NCBI Taxonomy" id="2599296"/>
    <lineage>
        <taxon>Bacteria</taxon>
        <taxon>Pseudomonadati</taxon>
        <taxon>Pseudomonadota</taxon>
        <taxon>Alphaproteobacteria</taxon>
        <taxon>Rhodobacterales</taxon>
        <taxon>Paracoccaceae</taxon>
        <taxon>Qingshengfaniella</taxon>
    </lineage>
</organism>
<dbReference type="KEGG" id="lit:FPZ52_01250"/>
<feature type="chain" id="PRO_5022865600" evidence="1">
    <location>
        <begin position="25"/>
        <end position="488"/>
    </location>
</feature>
<dbReference type="RefSeq" id="WP_146362951.1">
    <property type="nucleotide sequence ID" value="NZ_CP042261.1"/>
</dbReference>
<dbReference type="EMBL" id="CP042261">
    <property type="protein sequence ID" value="QDY68381.1"/>
    <property type="molecule type" value="Genomic_DNA"/>
</dbReference>
<evidence type="ECO:0000313" key="3">
    <source>
        <dbReference type="Proteomes" id="UP000318483"/>
    </source>
</evidence>
<evidence type="ECO:0000256" key="1">
    <source>
        <dbReference type="SAM" id="SignalP"/>
    </source>
</evidence>